<dbReference type="InterPro" id="IPR050638">
    <property type="entry name" value="AA-Vitamin_Transporters"/>
</dbReference>
<keyword evidence="4 5" id="KW-0472">Membrane</keyword>
<dbReference type="InterPro" id="IPR000620">
    <property type="entry name" value="EamA_dom"/>
</dbReference>
<gene>
    <name evidence="7" type="ORF">DIC32_10625</name>
</gene>
<dbReference type="SUPFAM" id="SSF103481">
    <property type="entry name" value="Multidrug resistance efflux transporter EmrE"/>
    <property type="match status" value="2"/>
</dbReference>
<evidence type="ECO:0000313" key="7">
    <source>
        <dbReference type="EMBL" id="HCM31890.1"/>
    </source>
</evidence>
<reference evidence="7 8" key="1">
    <citation type="journal article" date="2018" name="Nat. Biotechnol.">
        <title>A standardized bacterial taxonomy based on genome phylogeny substantially revises the tree of life.</title>
        <authorList>
            <person name="Parks D.H."/>
            <person name="Chuvochina M."/>
            <person name="Waite D.W."/>
            <person name="Rinke C."/>
            <person name="Skarshewski A."/>
            <person name="Chaumeil P.A."/>
            <person name="Hugenholtz P."/>
        </authorList>
    </citation>
    <scope>NUCLEOTIDE SEQUENCE [LARGE SCALE GENOMIC DNA]</scope>
    <source>
        <strain evidence="7">UBA10045</strain>
    </source>
</reference>
<dbReference type="AlphaFoldDB" id="A0A3D3G1I6"/>
<feature type="transmembrane region" description="Helical" evidence="5">
    <location>
        <begin position="12"/>
        <end position="34"/>
    </location>
</feature>
<comment type="subcellular location">
    <subcellularLocation>
        <location evidence="1">Membrane</location>
        <topology evidence="1">Multi-pass membrane protein</topology>
    </subcellularLocation>
</comment>
<keyword evidence="2 5" id="KW-0812">Transmembrane</keyword>
<evidence type="ECO:0000256" key="2">
    <source>
        <dbReference type="ARBA" id="ARBA00022692"/>
    </source>
</evidence>
<dbReference type="InterPro" id="IPR037185">
    <property type="entry name" value="EmrE-like"/>
</dbReference>
<sequence length="308" mass="34049">MNQKVPVSRGNIVFTYTILVFIWATTPLAIVWSVHDLHVMWAMVIRFFIALPLAALLLLLLRVKLPIHKVALHSYIAGSFSLIGSQIFTYAATGYLSSGIIALMFGLAPIMAGLIGRFLFKQHLYSMQWLGMGIAVAGLSIICLGGNTGQQVHPVGILLMLLSVFNYALSIFWVKKVNAQVEPMAQATGSIIVSVLGCMLLLPFIWQYAPRHIPDTKSLMALFYTVIMASLVAMFCYFKLVQNIQATTLSLTNVMTPMLAILIGSVLNHEKLTVMIFVGATVLLSGLFLYFYRDIKASRELAQKIKSN</sequence>
<feature type="transmembrane region" description="Helical" evidence="5">
    <location>
        <begin position="155"/>
        <end position="174"/>
    </location>
</feature>
<feature type="transmembrane region" description="Helical" evidence="5">
    <location>
        <begin position="186"/>
        <end position="206"/>
    </location>
</feature>
<feature type="domain" description="EamA" evidence="6">
    <location>
        <begin position="17"/>
        <end position="142"/>
    </location>
</feature>
<dbReference type="PANTHER" id="PTHR32322">
    <property type="entry name" value="INNER MEMBRANE TRANSPORTER"/>
    <property type="match status" value="1"/>
</dbReference>
<evidence type="ECO:0000313" key="8">
    <source>
        <dbReference type="Proteomes" id="UP000262257"/>
    </source>
</evidence>
<evidence type="ECO:0000256" key="4">
    <source>
        <dbReference type="ARBA" id="ARBA00023136"/>
    </source>
</evidence>
<comment type="caution">
    <text evidence="7">The sequence shown here is derived from an EMBL/GenBank/DDBJ whole genome shotgun (WGS) entry which is preliminary data.</text>
</comment>
<evidence type="ECO:0000256" key="5">
    <source>
        <dbReference type="SAM" id="Phobius"/>
    </source>
</evidence>
<organism evidence="7 8">
    <name type="scientific">Acinetobacter radioresistens</name>
    <dbReference type="NCBI Taxonomy" id="40216"/>
    <lineage>
        <taxon>Bacteria</taxon>
        <taxon>Pseudomonadati</taxon>
        <taxon>Pseudomonadota</taxon>
        <taxon>Gammaproteobacteria</taxon>
        <taxon>Moraxellales</taxon>
        <taxon>Moraxellaceae</taxon>
        <taxon>Acinetobacter</taxon>
    </lineage>
</organism>
<feature type="transmembrane region" description="Helical" evidence="5">
    <location>
        <begin position="72"/>
        <end position="93"/>
    </location>
</feature>
<evidence type="ECO:0000256" key="1">
    <source>
        <dbReference type="ARBA" id="ARBA00004141"/>
    </source>
</evidence>
<evidence type="ECO:0000256" key="3">
    <source>
        <dbReference type="ARBA" id="ARBA00022989"/>
    </source>
</evidence>
<feature type="domain" description="EamA" evidence="6">
    <location>
        <begin position="156"/>
        <end position="291"/>
    </location>
</feature>
<dbReference type="EMBL" id="DPXL01000135">
    <property type="protein sequence ID" value="HCM31890.1"/>
    <property type="molecule type" value="Genomic_DNA"/>
</dbReference>
<protein>
    <submittedName>
        <fullName evidence="7">EamA family transporter</fullName>
    </submittedName>
</protein>
<dbReference type="Proteomes" id="UP000262257">
    <property type="component" value="Unassembled WGS sequence"/>
</dbReference>
<feature type="transmembrane region" description="Helical" evidence="5">
    <location>
        <begin position="250"/>
        <end position="267"/>
    </location>
</feature>
<dbReference type="GO" id="GO:0016020">
    <property type="term" value="C:membrane"/>
    <property type="evidence" value="ECO:0007669"/>
    <property type="project" value="UniProtKB-SubCell"/>
</dbReference>
<feature type="transmembrane region" description="Helical" evidence="5">
    <location>
        <begin position="273"/>
        <end position="292"/>
    </location>
</feature>
<dbReference type="PANTHER" id="PTHR32322:SF14">
    <property type="entry name" value="PROTEIN PAGO"/>
    <property type="match status" value="1"/>
</dbReference>
<dbReference type="Pfam" id="PF00892">
    <property type="entry name" value="EamA"/>
    <property type="match status" value="2"/>
</dbReference>
<feature type="transmembrane region" description="Helical" evidence="5">
    <location>
        <begin position="40"/>
        <end position="60"/>
    </location>
</feature>
<accession>A0A3D3G1I6</accession>
<keyword evidence="3 5" id="KW-1133">Transmembrane helix</keyword>
<feature type="transmembrane region" description="Helical" evidence="5">
    <location>
        <begin position="129"/>
        <end position="149"/>
    </location>
</feature>
<feature type="transmembrane region" description="Helical" evidence="5">
    <location>
        <begin position="218"/>
        <end position="238"/>
    </location>
</feature>
<feature type="transmembrane region" description="Helical" evidence="5">
    <location>
        <begin position="99"/>
        <end position="120"/>
    </location>
</feature>
<proteinExistence type="predicted"/>
<evidence type="ECO:0000259" key="6">
    <source>
        <dbReference type="Pfam" id="PF00892"/>
    </source>
</evidence>
<name>A0A3D3G1I6_ACIRA</name>